<dbReference type="PATRIC" id="fig|269796.9.peg.1564"/>
<organism evidence="7 8">
    <name type="scientific">Rhodospirillum rubrum (strain ATCC 11170 / ATH 1.1.1 / DSM 467 / LMG 4362 / NCIMB 8255 / S1)</name>
    <dbReference type="NCBI Taxonomy" id="269796"/>
    <lineage>
        <taxon>Bacteria</taxon>
        <taxon>Pseudomonadati</taxon>
        <taxon>Pseudomonadota</taxon>
        <taxon>Alphaproteobacteria</taxon>
        <taxon>Rhodospirillales</taxon>
        <taxon>Rhodospirillaceae</taxon>
        <taxon>Rhodospirillum</taxon>
    </lineage>
</organism>
<accession>Q2RUA2</accession>
<feature type="transmembrane region" description="Helical" evidence="5">
    <location>
        <begin position="30"/>
        <end position="52"/>
    </location>
</feature>
<name>Q2RUA2_RHORT</name>
<dbReference type="KEGG" id="rru:Rru_A1492"/>
<dbReference type="GO" id="GO:0016020">
    <property type="term" value="C:membrane"/>
    <property type="evidence" value="ECO:0007669"/>
    <property type="project" value="UniProtKB-SubCell"/>
</dbReference>
<evidence type="ECO:0000259" key="6">
    <source>
        <dbReference type="Pfam" id="PF04932"/>
    </source>
</evidence>
<gene>
    <name evidence="7" type="ordered locus">Rru_A1492</name>
</gene>
<dbReference type="PANTHER" id="PTHR37422:SF23">
    <property type="entry name" value="TEICHURONIC ACID BIOSYNTHESIS PROTEIN TUAE"/>
    <property type="match status" value="1"/>
</dbReference>
<dbReference type="eggNOG" id="COG3307">
    <property type="taxonomic scope" value="Bacteria"/>
</dbReference>
<dbReference type="InterPro" id="IPR051533">
    <property type="entry name" value="WaaL-like"/>
</dbReference>
<dbReference type="HOGENOM" id="CLU_035700_2_0_5"/>
<feature type="transmembrane region" description="Helical" evidence="5">
    <location>
        <begin position="403"/>
        <end position="420"/>
    </location>
</feature>
<keyword evidence="4 5" id="KW-0472">Membrane</keyword>
<protein>
    <recommendedName>
        <fullName evidence="6">O-antigen ligase-related domain-containing protein</fullName>
    </recommendedName>
</protein>
<feature type="transmembrane region" description="Helical" evidence="5">
    <location>
        <begin position="195"/>
        <end position="214"/>
    </location>
</feature>
<dbReference type="AlphaFoldDB" id="Q2RUA2"/>
<evidence type="ECO:0000256" key="2">
    <source>
        <dbReference type="ARBA" id="ARBA00022692"/>
    </source>
</evidence>
<feature type="transmembrane region" description="Helical" evidence="5">
    <location>
        <begin position="255"/>
        <end position="273"/>
    </location>
</feature>
<feature type="transmembrane region" description="Helical" evidence="5">
    <location>
        <begin position="120"/>
        <end position="138"/>
    </location>
</feature>
<feature type="transmembrane region" description="Helical" evidence="5">
    <location>
        <begin position="373"/>
        <end position="396"/>
    </location>
</feature>
<evidence type="ECO:0000256" key="1">
    <source>
        <dbReference type="ARBA" id="ARBA00004141"/>
    </source>
</evidence>
<feature type="transmembrane region" description="Helical" evidence="5">
    <location>
        <begin position="7"/>
        <end position="24"/>
    </location>
</feature>
<evidence type="ECO:0000313" key="7">
    <source>
        <dbReference type="EMBL" id="ABC22293.1"/>
    </source>
</evidence>
<feature type="transmembrane region" description="Helical" evidence="5">
    <location>
        <begin position="280"/>
        <end position="298"/>
    </location>
</feature>
<evidence type="ECO:0000256" key="3">
    <source>
        <dbReference type="ARBA" id="ARBA00022989"/>
    </source>
</evidence>
<dbReference type="STRING" id="269796.Rru_A1492"/>
<comment type="subcellular location">
    <subcellularLocation>
        <location evidence="1">Membrane</location>
        <topology evidence="1">Multi-pass membrane protein</topology>
    </subcellularLocation>
</comment>
<dbReference type="EMBL" id="CP000230">
    <property type="protein sequence ID" value="ABC22293.1"/>
    <property type="molecule type" value="Genomic_DNA"/>
</dbReference>
<evidence type="ECO:0000256" key="5">
    <source>
        <dbReference type="SAM" id="Phobius"/>
    </source>
</evidence>
<dbReference type="PANTHER" id="PTHR37422">
    <property type="entry name" value="TEICHURONIC ACID BIOSYNTHESIS PROTEIN TUAE"/>
    <property type="match status" value="1"/>
</dbReference>
<reference evidence="7 8" key="1">
    <citation type="journal article" date="2011" name="Stand. Genomic Sci.">
        <title>Complete genome sequence of Rhodospirillum rubrum type strain (S1).</title>
        <authorList>
            <person name="Munk A.C."/>
            <person name="Copeland A."/>
            <person name="Lucas S."/>
            <person name="Lapidus A."/>
            <person name="Del Rio T.G."/>
            <person name="Barry K."/>
            <person name="Detter J.C."/>
            <person name="Hammon N."/>
            <person name="Israni S."/>
            <person name="Pitluck S."/>
            <person name="Brettin T."/>
            <person name="Bruce D."/>
            <person name="Han C."/>
            <person name="Tapia R."/>
            <person name="Gilna P."/>
            <person name="Schmutz J."/>
            <person name="Larimer F."/>
            <person name="Land M."/>
            <person name="Kyrpides N.C."/>
            <person name="Mavromatis K."/>
            <person name="Richardson P."/>
            <person name="Rohde M."/>
            <person name="Goker M."/>
            <person name="Klenk H.P."/>
            <person name="Zhang Y."/>
            <person name="Roberts G.P."/>
            <person name="Reslewic S."/>
            <person name="Schwartz D.C."/>
        </authorList>
    </citation>
    <scope>NUCLEOTIDE SEQUENCE [LARGE SCALE GENOMIC DNA]</scope>
    <source>
        <strain evidence="8">ATCC 11170 / ATH 1.1.1 / DSM 467 / LMG 4362 / NCIMB 8255 / S1</strain>
    </source>
</reference>
<sequence length="468" mass="49182">MTLSANDLIFRALLALVVLAPLPLGANRPAAWSALALIAGILLALWSIRTLIGAGTPPPRLAPLARVALPLLLVLVWGGVQASALVPADWRHPLWAEAASALPGPVVGHLSLDPARSLDGVMKLLSYGVIFGLACVLGRNRARARLGLRVVAWSATAYAIYGLCMFFAGWERLLWLEKTDYLGDLTATFVNRNAFGAYAGLGLLCCLALVLSHLRRPARGGMRHHAERLVLGGLPYALGGFLLTMALLFSHSRGALLATACAVLVLILALGTARVLSWRIASAALLVIGIGGATLSLTSDQVTLERLLDQTELSGDRGQLLRLGGEMASDASAGGFGIGAFAPAFRLYRDASLPRPVIYDFAHNIYLEAIIELGLPAALLLGLSLTMVLTSCALGLRRRRRDQIYPALALAAASLLLVHGLADFSISMPAIAATLALLLGLGFAQSRSTRPATATDEEGDAEAAHGVG</sequence>
<keyword evidence="8" id="KW-1185">Reference proteome</keyword>
<evidence type="ECO:0000313" key="8">
    <source>
        <dbReference type="Proteomes" id="UP000001929"/>
    </source>
</evidence>
<dbReference type="RefSeq" id="WP_011389246.1">
    <property type="nucleotide sequence ID" value="NC_007643.1"/>
</dbReference>
<feature type="transmembrane region" description="Helical" evidence="5">
    <location>
        <begin position="226"/>
        <end position="249"/>
    </location>
</feature>
<feature type="domain" description="O-antigen ligase-related" evidence="6">
    <location>
        <begin position="241"/>
        <end position="381"/>
    </location>
</feature>
<keyword evidence="3 5" id="KW-1133">Transmembrane helix</keyword>
<dbReference type="Pfam" id="PF04932">
    <property type="entry name" value="Wzy_C"/>
    <property type="match status" value="1"/>
</dbReference>
<keyword evidence="2 5" id="KW-0812">Transmembrane</keyword>
<dbReference type="EnsemblBacteria" id="ABC22293">
    <property type="protein sequence ID" value="ABC22293"/>
    <property type="gene ID" value="Rru_A1492"/>
</dbReference>
<feature type="transmembrane region" description="Helical" evidence="5">
    <location>
        <begin position="150"/>
        <end position="170"/>
    </location>
</feature>
<proteinExistence type="predicted"/>
<feature type="transmembrane region" description="Helical" evidence="5">
    <location>
        <begin position="64"/>
        <end position="86"/>
    </location>
</feature>
<dbReference type="InterPro" id="IPR007016">
    <property type="entry name" value="O-antigen_ligase-rel_domated"/>
</dbReference>
<evidence type="ECO:0000256" key="4">
    <source>
        <dbReference type="ARBA" id="ARBA00023136"/>
    </source>
</evidence>
<feature type="transmembrane region" description="Helical" evidence="5">
    <location>
        <begin position="426"/>
        <end position="444"/>
    </location>
</feature>
<dbReference type="Proteomes" id="UP000001929">
    <property type="component" value="Chromosome"/>
</dbReference>